<organism evidence="2 3">
    <name type="scientific">Haloechinothrix alba</name>
    <dbReference type="NCBI Taxonomy" id="664784"/>
    <lineage>
        <taxon>Bacteria</taxon>
        <taxon>Bacillati</taxon>
        <taxon>Actinomycetota</taxon>
        <taxon>Actinomycetes</taxon>
        <taxon>Pseudonocardiales</taxon>
        <taxon>Pseudonocardiaceae</taxon>
        <taxon>Haloechinothrix</taxon>
    </lineage>
</organism>
<dbReference type="InterPro" id="IPR051083">
    <property type="entry name" value="GrpII_Intron_Splice-Mob/Def"/>
</dbReference>
<dbReference type="RefSeq" id="WP_245818895.1">
    <property type="nucleotide sequence ID" value="NZ_FZNW01000044.1"/>
</dbReference>
<accession>A0A239AL42</accession>
<keyword evidence="3" id="KW-1185">Reference proteome</keyword>
<dbReference type="GO" id="GO:0003964">
    <property type="term" value="F:RNA-directed DNA polymerase activity"/>
    <property type="evidence" value="ECO:0007669"/>
    <property type="project" value="UniProtKB-KW"/>
</dbReference>
<sequence length="325" mass="37205">MGKSSPEDKPFDISKRLVWEAYERVKANKGAAGVDRQSVEEFETDLQNNLYKIWNRMSSGTYFPPPVKAVEIPKTHGGGTRTLGVPTVADRIAQTVVALQLEPRTEWIFHDDSYGYRPGKSAHDALRKCREWCWKKNWVLDLDIHKFFDSLEHRLVVKAVKANTGQKWVLLYVKRWLKAPLQRPDGTVQERDRETPQGSAVSPVLANLVLHYAFDMFLDREFPTVEFERYADDAVVHCVTERQAHQVRAALTGRLDGLGLQLHPEKTKIVYCKDDQRRGSYEHTSFTFLGYTFQPRGAMGRDGTPFVGFQPAVSKDALKKMHEQV</sequence>
<evidence type="ECO:0000259" key="1">
    <source>
        <dbReference type="PROSITE" id="PS50878"/>
    </source>
</evidence>
<dbReference type="PANTHER" id="PTHR34047:SF3">
    <property type="entry name" value="BLR2052 PROTEIN"/>
    <property type="match status" value="1"/>
</dbReference>
<dbReference type="InterPro" id="IPR000477">
    <property type="entry name" value="RT_dom"/>
</dbReference>
<dbReference type="PANTHER" id="PTHR34047">
    <property type="entry name" value="NUCLEAR INTRON MATURASE 1, MITOCHONDRIAL-RELATED"/>
    <property type="match status" value="1"/>
</dbReference>
<dbReference type="AlphaFoldDB" id="A0A239AL42"/>
<keyword evidence="2" id="KW-0808">Transferase</keyword>
<evidence type="ECO:0000313" key="2">
    <source>
        <dbReference type="EMBL" id="SNR95718.1"/>
    </source>
</evidence>
<proteinExistence type="predicted"/>
<protein>
    <submittedName>
        <fullName evidence="2">Group II intron reverse transcriptase/maturase</fullName>
    </submittedName>
</protein>
<dbReference type="InterPro" id="IPR030931">
    <property type="entry name" value="Group_II_RT_mat"/>
</dbReference>
<dbReference type="CDD" id="cd01651">
    <property type="entry name" value="RT_G2_intron"/>
    <property type="match status" value="1"/>
</dbReference>
<reference evidence="2 3" key="1">
    <citation type="submission" date="2017-06" db="EMBL/GenBank/DDBJ databases">
        <authorList>
            <person name="Kim H.J."/>
            <person name="Triplett B.A."/>
        </authorList>
    </citation>
    <scope>NUCLEOTIDE SEQUENCE [LARGE SCALE GENOMIC DNA]</scope>
    <source>
        <strain evidence="2 3">DSM 45207</strain>
    </source>
</reference>
<feature type="domain" description="Reverse transcriptase" evidence="1">
    <location>
        <begin position="53"/>
        <end position="293"/>
    </location>
</feature>
<dbReference type="EMBL" id="FZNW01000044">
    <property type="protein sequence ID" value="SNR95718.1"/>
    <property type="molecule type" value="Genomic_DNA"/>
</dbReference>
<dbReference type="Pfam" id="PF00078">
    <property type="entry name" value="RVT_1"/>
    <property type="match status" value="1"/>
</dbReference>
<dbReference type="SUPFAM" id="SSF56672">
    <property type="entry name" value="DNA/RNA polymerases"/>
    <property type="match status" value="1"/>
</dbReference>
<name>A0A239AL42_9PSEU</name>
<dbReference type="Proteomes" id="UP000198348">
    <property type="component" value="Unassembled WGS sequence"/>
</dbReference>
<gene>
    <name evidence="2" type="ORF">SAMN06265360_1447</name>
</gene>
<dbReference type="InterPro" id="IPR043502">
    <property type="entry name" value="DNA/RNA_pol_sf"/>
</dbReference>
<keyword evidence="2" id="KW-0548">Nucleotidyltransferase</keyword>
<dbReference type="PROSITE" id="PS50878">
    <property type="entry name" value="RT_POL"/>
    <property type="match status" value="1"/>
</dbReference>
<evidence type="ECO:0000313" key="3">
    <source>
        <dbReference type="Proteomes" id="UP000198348"/>
    </source>
</evidence>
<keyword evidence="2" id="KW-0695">RNA-directed DNA polymerase</keyword>
<dbReference type="NCBIfam" id="TIGR04416">
    <property type="entry name" value="group_II_RT_mat"/>
    <property type="match status" value="1"/>
</dbReference>